<evidence type="ECO:0000313" key="3">
    <source>
        <dbReference type="EMBL" id="GFR75120.1"/>
    </source>
</evidence>
<evidence type="ECO:0000256" key="1">
    <source>
        <dbReference type="SAM" id="MobiDB-lite"/>
    </source>
</evidence>
<dbReference type="Proteomes" id="UP000762676">
    <property type="component" value="Unassembled WGS sequence"/>
</dbReference>
<accession>A0AAV4FQQ4</accession>
<keyword evidence="2" id="KW-0812">Transmembrane</keyword>
<dbReference type="EMBL" id="BMAT01007957">
    <property type="protein sequence ID" value="GFR75120.1"/>
    <property type="molecule type" value="Genomic_DNA"/>
</dbReference>
<feature type="region of interest" description="Disordered" evidence="1">
    <location>
        <begin position="121"/>
        <end position="155"/>
    </location>
</feature>
<sequence length="288" mass="30846">MKYTHNCNNGGVSSFLGIHYSFAFRFFVFGWFATAQSISPSLKAIWQSFTEEDGGGQVVVAEDRHLPVASLKKPQTLLGSATAAVVADKNTSLKGVGGKHSRVLESSVSGVASLPVSFSTSHFPHESQHQRENFSEASGTAPLEEQEELSKLSSIPETSRTVLGLQTFPALLVELSDDDALGPGYRVGTSTPLSPLSKPLLATTSAAVGFKKLLDDDSKHSTTLAGSNFSIALPSQGQGLYNDRHEMSVNARGNDPRDFQLCSFAENLETSTENESAIAFFPAALWES</sequence>
<proteinExistence type="predicted"/>
<reference evidence="3 4" key="1">
    <citation type="journal article" date="2021" name="Elife">
        <title>Chloroplast acquisition without the gene transfer in kleptoplastic sea slugs, Plakobranchus ocellatus.</title>
        <authorList>
            <person name="Maeda T."/>
            <person name="Takahashi S."/>
            <person name="Yoshida T."/>
            <person name="Shimamura S."/>
            <person name="Takaki Y."/>
            <person name="Nagai Y."/>
            <person name="Toyoda A."/>
            <person name="Suzuki Y."/>
            <person name="Arimoto A."/>
            <person name="Ishii H."/>
            <person name="Satoh N."/>
            <person name="Nishiyama T."/>
            <person name="Hasebe M."/>
            <person name="Maruyama T."/>
            <person name="Minagawa J."/>
            <person name="Obokata J."/>
            <person name="Shigenobu S."/>
        </authorList>
    </citation>
    <scope>NUCLEOTIDE SEQUENCE [LARGE SCALE GENOMIC DNA]</scope>
</reference>
<gene>
    <name evidence="3" type="ORF">ElyMa_003911700</name>
</gene>
<feature type="compositionally biased region" description="Basic and acidic residues" evidence="1">
    <location>
        <begin position="123"/>
        <end position="134"/>
    </location>
</feature>
<feature type="transmembrane region" description="Helical" evidence="2">
    <location>
        <begin position="12"/>
        <end position="33"/>
    </location>
</feature>
<name>A0AAV4FQQ4_9GAST</name>
<comment type="caution">
    <text evidence="3">The sequence shown here is derived from an EMBL/GenBank/DDBJ whole genome shotgun (WGS) entry which is preliminary data.</text>
</comment>
<dbReference type="AlphaFoldDB" id="A0AAV4FQQ4"/>
<protein>
    <submittedName>
        <fullName evidence="3">Uncharacterized protein</fullName>
    </submittedName>
</protein>
<evidence type="ECO:0000313" key="4">
    <source>
        <dbReference type="Proteomes" id="UP000762676"/>
    </source>
</evidence>
<evidence type="ECO:0000256" key="2">
    <source>
        <dbReference type="SAM" id="Phobius"/>
    </source>
</evidence>
<keyword evidence="2" id="KW-1133">Transmembrane helix</keyword>
<keyword evidence="2" id="KW-0472">Membrane</keyword>
<keyword evidence="4" id="KW-1185">Reference proteome</keyword>
<organism evidence="3 4">
    <name type="scientific">Elysia marginata</name>
    <dbReference type="NCBI Taxonomy" id="1093978"/>
    <lineage>
        <taxon>Eukaryota</taxon>
        <taxon>Metazoa</taxon>
        <taxon>Spiralia</taxon>
        <taxon>Lophotrochozoa</taxon>
        <taxon>Mollusca</taxon>
        <taxon>Gastropoda</taxon>
        <taxon>Heterobranchia</taxon>
        <taxon>Euthyneura</taxon>
        <taxon>Panpulmonata</taxon>
        <taxon>Sacoglossa</taxon>
        <taxon>Placobranchoidea</taxon>
        <taxon>Plakobranchidae</taxon>
        <taxon>Elysia</taxon>
    </lineage>
</organism>